<dbReference type="Gene3D" id="2.160.10.10">
    <property type="entry name" value="Hexapeptide repeat proteins"/>
    <property type="match status" value="1"/>
</dbReference>
<dbReference type="AlphaFoldDB" id="W2C0Q9"/>
<dbReference type="Pfam" id="PF04613">
    <property type="entry name" value="LpxD"/>
    <property type="match status" value="1"/>
</dbReference>
<comment type="subunit">
    <text evidence="7">Homotrimer.</text>
</comment>
<evidence type="ECO:0000256" key="2">
    <source>
        <dbReference type="ARBA" id="ARBA00022556"/>
    </source>
</evidence>
<gene>
    <name evidence="7" type="primary">lpxD</name>
    <name evidence="9" type="ORF">N425_13075</name>
</gene>
<dbReference type="GO" id="GO:0016410">
    <property type="term" value="F:N-acyltransferase activity"/>
    <property type="evidence" value="ECO:0007669"/>
    <property type="project" value="InterPro"/>
</dbReference>
<dbReference type="GO" id="GO:0103118">
    <property type="term" value="F:UDP-3-O-[(3R)-3-hydroxyacyl]-glucosamine N-acyltransferase activity"/>
    <property type="evidence" value="ECO:0007669"/>
    <property type="project" value="UniProtKB-EC"/>
</dbReference>
<keyword evidence="6 7" id="KW-0012">Acyltransferase</keyword>
<keyword evidence="2 7" id="KW-0441">Lipid A biosynthesis</keyword>
<evidence type="ECO:0000259" key="8">
    <source>
        <dbReference type="Pfam" id="PF04613"/>
    </source>
</evidence>
<dbReference type="Proteomes" id="UP000018837">
    <property type="component" value="Unassembled WGS sequence"/>
</dbReference>
<evidence type="ECO:0000256" key="7">
    <source>
        <dbReference type="HAMAP-Rule" id="MF_00523"/>
    </source>
</evidence>
<protein>
    <recommendedName>
        <fullName evidence="7">UDP-3-O-acylglucosamine N-acyltransferase</fullName>
        <ecNumber evidence="7">2.3.1.191</ecNumber>
    </recommendedName>
</protein>
<evidence type="ECO:0000256" key="4">
    <source>
        <dbReference type="ARBA" id="ARBA00022737"/>
    </source>
</evidence>
<dbReference type="NCBIfam" id="TIGR01853">
    <property type="entry name" value="lipid_A_lpxD"/>
    <property type="match status" value="1"/>
</dbReference>
<evidence type="ECO:0000313" key="9">
    <source>
        <dbReference type="EMBL" id="ETK00760.1"/>
    </source>
</evidence>
<dbReference type="PROSITE" id="PS00101">
    <property type="entry name" value="HEXAPEP_TRANSFERASES"/>
    <property type="match status" value="1"/>
</dbReference>
<feature type="active site" description="Proton acceptor" evidence="7">
    <location>
        <position position="240"/>
    </location>
</feature>
<organism evidence="9 10">
    <name type="scientific">Tannerella sp. oral taxon BU063 isolate Cell 2</name>
    <dbReference type="NCBI Taxonomy" id="1411148"/>
    <lineage>
        <taxon>Bacteria</taxon>
        <taxon>Pseudomonadati</taxon>
        <taxon>Bacteroidota</taxon>
        <taxon>Bacteroidia</taxon>
        <taxon>Bacteroidales</taxon>
        <taxon>Tannerellaceae</taxon>
        <taxon>Tannerella</taxon>
    </lineage>
</organism>
<dbReference type="EMBL" id="AYUF01000495">
    <property type="protein sequence ID" value="ETK00760.1"/>
    <property type="molecule type" value="Genomic_DNA"/>
</dbReference>
<dbReference type="InterPro" id="IPR001451">
    <property type="entry name" value="Hexapep"/>
</dbReference>
<evidence type="ECO:0000313" key="10">
    <source>
        <dbReference type="Proteomes" id="UP000018837"/>
    </source>
</evidence>
<keyword evidence="3 7" id="KW-0808">Transferase</keyword>
<dbReference type="InterPro" id="IPR018357">
    <property type="entry name" value="Hexapep_transf_CS"/>
</dbReference>
<dbReference type="UniPathway" id="UPA00973"/>
<evidence type="ECO:0000256" key="6">
    <source>
        <dbReference type="ARBA" id="ARBA00023315"/>
    </source>
</evidence>
<dbReference type="GO" id="GO:0009245">
    <property type="term" value="P:lipid A biosynthetic process"/>
    <property type="evidence" value="ECO:0007669"/>
    <property type="project" value="UniProtKB-UniRule"/>
</dbReference>
<dbReference type="PANTHER" id="PTHR43378:SF2">
    <property type="entry name" value="UDP-3-O-ACYLGLUCOSAMINE N-ACYLTRANSFERASE 1, MITOCHONDRIAL-RELATED"/>
    <property type="match status" value="1"/>
</dbReference>
<dbReference type="NCBIfam" id="NF002060">
    <property type="entry name" value="PRK00892.1"/>
    <property type="match status" value="1"/>
</dbReference>
<dbReference type="InterPro" id="IPR007691">
    <property type="entry name" value="LpxD"/>
</dbReference>
<dbReference type="CDD" id="cd03352">
    <property type="entry name" value="LbH_LpxD"/>
    <property type="match status" value="1"/>
</dbReference>
<comment type="pathway">
    <text evidence="7">Bacterial outer membrane biogenesis; LPS lipid A biosynthesis.</text>
</comment>
<dbReference type="PANTHER" id="PTHR43378">
    <property type="entry name" value="UDP-3-O-ACYLGLUCOSAMINE N-ACYLTRANSFERASE"/>
    <property type="match status" value="1"/>
</dbReference>
<name>W2C0Q9_9BACT</name>
<accession>W2C0Q9</accession>
<dbReference type="SUPFAM" id="SSF51161">
    <property type="entry name" value="Trimeric LpxA-like enzymes"/>
    <property type="match status" value="1"/>
</dbReference>
<evidence type="ECO:0000256" key="5">
    <source>
        <dbReference type="ARBA" id="ARBA00023098"/>
    </source>
</evidence>
<proteinExistence type="inferred from homology"/>
<dbReference type="Gene3D" id="3.40.1390.10">
    <property type="entry name" value="MurE/MurF, N-terminal domain"/>
    <property type="match status" value="1"/>
</dbReference>
<reference evidence="9 10" key="1">
    <citation type="submission" date="2013-11" db="EMBL/GenBank/DDBJ databases">
        <title>Single cell genomics of uncultured Tannerella BU063 (oral taxon 286).</title>
        <authorList>
            <person name="Beall C.J."/>
            <person name="Campbell A.G."/>
            <person name="Griffen A.L."/>
            <person name="Podar M."/>
            <person name="Leys E.J."/>
        </authorList>
    </citation>
    <scope>NUCLEOTIDE SEQUENCE [LARGE SCALE GENOMIC DNA]</scope>
    <source>
        <strain evidence="9">Cell 2</strain>
    </source>
</reference>
<comment type="catalytic activity">
    <reaction evidence="7">
        <text>a UDP-3-O-[(3R)-3-hydroxyacyl]-alpha-D-glucosamine + a (3R)-hydroxyacyl-[ACP] = a UDP-2-N,3-O-bis[(3R)-3-hydroxyacyl]-alpha-D-glucosamine + holo-[ACP] + H(+)</text>
        <dbReference type="Rhea" id="RHEA:53836"/>
        <dbReference type="Rhea" id="RHEA-COMP:9685"/>
        <dbReference type="Rhea" id="RHEA-COMP:9945"/>
        <dbReference type="ChEBI" id="CHEBI:15378"/>
        <dbReference type="ChEBI" id="CHEBI:64479"/>
        <dbReference type="ChEBI" id="CHEBI:78827"/>
        <dbReference type="ChEBI" id="CHEBI:137740"/>
        <dbReference type="ChEBI" id="CHEBI:137748"/>
        <dbReference type="EC" id="2.3.1.191"/>
    </reaction>
</comment>
<comment type="function">
    <text evidence="7">Catalyzes the N-acylation of UDP-3-O-acylglucosamine using 3-hydroxyacyl-ACP as the acyl donor. Is involved in the biosynthesis of lipid A, a phosphorylated glycolipid that anchors the lipopolysaccharide to the outer membrane of the cell.</text>
</comment>
<dbReference type="InterPro" id="IPR011004">
    <property type="entry name" value="Trimer_LpxA-like_sf"/>
</dbReference>
<comment type="caution">
    <text evidence="9">The sequence shown here is derived from an EMBL/GenBank/DDBJ whole genome shotgun (WGS) entry which is preliminary data.</text>
</comment>
<dbReference type="HAMAP" id="MF_00523">
    <property type="entry name" value="LpxD"/>
    <property type="match status" value="1"/>
</dbReference>
<dbReference type="InterPro" id="IPR020573">
    <property type="entry name" value="UDP_GlcNAc_AcTrfase_non-rep"/>
</dbReference>
<dbReference type="PATRIC" id="fig|1411148.3.peg.2186"/>
<evidence type="ECO:0000256" key="3">
    <source>
        <dbReference type="ARBA" id="ARBA00022679"/>
    </source>
</evidence>
<dbReference type="Pfam" id="PF00132">
    <property type="entry name" value="Hexapep"/>
    <property type="match status" value="2"/>
</dbReference>
<keyword evidence="4 7" id="KW-0677">Repeat</keyword>
<feature type="domain" description="UDP-3-O-[3-hydroxymyristoyl] glucosamine N-acyltransferase non-repeat region" evidence="8">
    <location>
        <begin position="23"/>
        <end position="89"/>
    </location>
</feature>
<dbReference type="EC" id="2.3.1.191" evidence="7"/>
<comment type="similarity">
    <text evidence="7">Belongs to the transferase hexapeptide repeat family. LpxD subfamily.</text>
</comment>
<sequence>MEFTAKQIAEFLNGTIEGDVTAKVNGFSKIEEGKPGTLTFLANPKYEHYIYGTKAAIVLVNDDFHPSAPIESTLLRVPNAYAALASLLHFVEQTQTQKEGIDPSAFIAPSARVGAGGYVGHFAYIGEHSLIGRGCRIYPHAYIGDNVQIGDDTIVYPHVTIYNGCVVGSRCILHAGAVVGSDGFGFAPENGTYRKIPQLGNVVIEDEVEVGANTTIDRAVMESTTIHRGVKLDNLIQIAHNVKIGENTVMASQVGVSGSTKVGRHCMIGGQVGLGGHIHIGDGTQIGAQSGIISNIDAGSRVMGSPAMPLKTFFRSSITLRKLPDMHLEIDRLRKEVEELKKRL</sequence>
<keyword evidence="1 7" id="KW-0444">Lipid biosynthesis</keyword>
<dbReference type="GO" id="GO:0016020">
    <property type="term" value="C:membrane"/>
    <property type="evidence" value="ECO:0007669"/>
    <property type="project" value="GOC"/>
</dbReference>
<evidence type="ECO:0000256" key="1">
    <source>
        <dbReference type="ARBA" id="ARBA00022516"/>
    </source>
</evidence>
<keyword evidence="5 7" id="KW-0443">Lipid metabolism</keyword>